<evidence type="ECO:0000313" key="5">
    <source>
        <dbReference type="Proteomes" id="UP001296776"/>
    </source>
</evidence>
<keyword evidence="5" id="KW-1185">Reference proteome</keyword>
<evidence type="ECO:0000256" key="1">
    <source>
        <dbReference type="ARBA" id="ARBA00022987"/>
    </source>
</evidence>
<evidence type="ECO:0000256" key="3">
    <source>
        <dbReference type="ARBA" id="ARBA00035643"/>
    </source>
</evidence>
<dbReference type="GO" id="GO:0031412">
    <property type="term" value="P:gas vesicle organization"/>
    <property type="evidence" value="ECO:0007669"/>
    <property type="project" value="InterPro"/>
</dbReference>
<reference evidence="4" key="2">
    <citation type="journal article" date="2020" name="Microorganisms">
        <title>Osmotic Adaptation and Compatible Solute Biosynthesis of Phototrophic Bacteria as Revealed from Genome Analyses.</title>
        <authorList>
            <person name="Imhoff J.F."/>
            <person name="Rahn T."/>
            <person name="Kunzel S."/>
            <person name="Keller A."/>
            <person name="Neulinger S.C."/>
        </authorList>
    </citation>
    <scope>NUCLEOTIDE SEQUENCE</scope>
    <source>
        <strain evidence="4">DSM 11080</strain>
    </source>
</reference>
<dbReference type="Pfam" id="PF06386">
    <property type="entry name" value="GvpL_GvpF"/>
    <property type="match status" value="1"/>
</dbReference>
<accession>A0AAJ0U7S5</accession>
<dbReference type="AlphaFoldDB" id="A0AAJ0U7S5"/>
<evidence type="ECO:0000313" key="4">
    <source>
        <dbReference type="EMBL" id="MBK1706841.1"/>
    </source>
</evidence>
<evidence type="ECO:0000256" key="2">
    <source>
        <dbReference type="ARBA" id="ARBA00035108"/>
    </source>
</evidence>
<protein>
    <recommendedName>
        <fullName evidence="6">Gas vesicle synthesis protein GvpL/GvpF</fullName>
    </recommendedName>
</protein>
<dbReference type="InterPro" id="IPR009430">
    <property type="entry name" value="GvpL/GvpF"/>
</dbReference>
<reference evidence="4" key="1">
    <citation type="submission" date="2017-08" db="EMBL/GenBank/DDBJ databases">
        <authorList>
            <person name="Imhoff J.F."/>
            <person name="Rahn T."/>
            <person name="Kuenzel S."/>
            <person name="Neulinger S.C."/>
        </authorList>
    </citation>
    <scope>NUCLEOTIDE SEQUENCE</scope>
    <source>
        <strain evidence="4">DSM 11080</strain>
    </source>
</reference>
<sequence length="266" mass="28803">MTTDAALEPAADEALYLYCVLRSAGAITLPDAAIDPARPVAALEHAGLTAVVSPVPLAEFRGPQGEQNLADVGWLGPRALCHETVIAHFLPQAAVFPLPFGTLFSSVAALRQELDARRGQIEAALERVQDCREWAVQGVLEREQALDAREQEAIATGRYVPAASAGRQHLEKKRLRRALERDLEAWLSARTAPLADTLYRAYAGFTERRVLAGQGLAFNWAVLVPSPDTERFLGLIDDARAQHAAAGLQIVCKGPWAAYSFCGELL</sequence>
<comment type="subcellular location">
    <subcellularLocation>
        <location evidence="2">Gas vesicle</location>
    </subcellularLocation>
</comment>
<keyword evidence="1" id="KW-0304">Gas vesicle</keyword>
<organism evidence="4 5">
    <name type="scientific">Halochromatium glycolicum</name>
    <dbReference type="NCBI Taxonomy" id="85075"/>
    <lineage>
        <taxon>Bacteria</taxon>
        <taxon>Pseudomonadati</taxon>
        <taxon>Pseudomonadota</taxon>
        <taxon>Gammaproteobacteria</taxon>
        <taxon>Chromatiales</taxon>
        <taxon>Chromatiaceae</taxon>
        <taxon>Halochromatium</taxon>
    </lineage>
</organism>
<dbReference type="Proteomes" id="UP001296776">
    <property type="component" value="Unassembled WGS sequence"/>
</dbReference>
<dbReference type="EMBL" id="NRSJ01000053">
    <property type="protein sequence ID" value="MBK1706841.1"/>
    <property type="molecule type" value="Genomic_DNA"/>
</dbReference>
<gene>
    <name evidence="4" type="ORF">CKO40_20430</name>
</gene>
<comment type="similarity">
    <text evidence="3">Belongs to the gas vesicle GvpF/GvpL family.</text>
</comment>
<dbReference type="GO" id="GO:0031411">
    <property type="term" value="C:gas vesicle"/>
    <property type="evidence" value="ECO:0007669"/>
    <property type="project" value="UniProtKB-SubCell"/>
</dbReference>
<dbReference type="PANTHER" id="PTHR36852">
    <property type="entry name" value="PROTEIN GVPL 2"/>
    <property type="match status" value="1"/>
</dbReference>
<evidence type="ECO:0008006" key="6">
    <source>
        <dbReference type="Google" id="ProtNLM"/>
    </source>
</evidence>
<dbReference type="PANTHER" id="PTHR36852:SF1">
    <property type="entry name" value="PROTEIN GVPL 2"/>
    <property type="match status" value="1"/>
</dbReference>
<name>A0AAJ0U7S5_9GAMM</name>
<proteinExistence type="inferred from homology"/>
<dbReference type="RefSeq" id="WP_200348315.1">
    <property type="nucleotide sequence ID" value="NZ_NRSJ01000053.1"/>
</dbReference>
<comment type="caution">
    <text evidence="4">The sequence shown here is derived from an EMBL/GenBank/DDBJ whole genome shotgun (WGS) entry which is preliminary data.</text>
</comment>